<gene>
    <name evidence="2" type="ORF">KME15_00485</name>
</gene>
<protein>
    <submittedName>
        <fullName evidence="2">Uncharacterized protein</fullName>
    </submittedName>
</protein>
<feature type="compositionally biased region" description="Polar residues" evidence="1">
    <location>
        <begin position="55"/>
        <end position="67"/>
    </location>
</feature>
<organism evidence="2 3">
    <name type="scientific">Drouetiella hepatica Uher 2000/2452</name>
    <dbReference type="NCBI Taxonomy" id="904376"/>
    <lineage>
        <taxon>Bacteria</taxon>
        <taxon>Bacillati</taxon>
        <taxon>Cyanobacteriota</taxon>
        <taxon>Cyanophyceae</taxon>
        <taxon>Oculatellales</taxon>
        <taxon>Oculatellaceae</taxon>
        <taxon>Drouetiella</taxon>
    </lineage>
</organism>
<comment type="caution">
    <text evidence="2">The sequence shown here is derived from an EMBL/GenBank/DDBJ whole genome shotgun (WGS) entry which is preliminary data.</text>
</comment>
<evidence type="ECO:0000313" key="2">
    <source>
        <dbReference type="EMBL" id="MBW4657126.1"/>
    </source>
</evidence>
<dbReference type="AlphaFoldDB" id="A0A951UK40"/>
<dbReference type="EMBL" id="JAHHHD010000001">
    <property type="protein sequence ID" value="MBW4657126.1"/>
    <property type="molecule type" value="Genomic_DNA"/>
</dbReference>
<reference evidence="2" key="1">
    <citation type="submission" date="2021-05" db="EMBL/GenBank/DDBJ databases">
        <authorList>
            <person name="Pietrasiak N."/>
            <person name="Ward R."/>
            <person name="Stajich J.E."/>
            <person name="Kurbessoian T."/>
        </authorList>
    </citation>
    <scope>NUCLEOTIDE SEQUENCE</scope>
    <source>
        <strain evidence="2">UHER 2000/2452</strain>
    </source>
</reference>
<proteinExistence type="predicted"/>
<sequence length="67" mass="7382">MSDQGEDLLFPESLTKLRPSHALADCYCMATALAVREGTFMVGREAPHHKRSKQTGDSYKNIAKNSA</sequence>
<reference evidence="2" key="2">
    <citation type="journal article" date="2022" name="Microbiol. Resour. Announc.">
        <title>Metagenome Sequencing to Explore Phylogenomics of Terrestrial Cyanobacteria.</title>
        <authorList>
            <person name="Ward R.D."/>
            <person name="Stajich J.E."/>
            <person name="Johansen J.R."/>
            <person name="Huntemann M."/>
            <person name="Clum A."/>
            <person name="Foster B."/>
            <person name="Foster B."/>
            <person name="Roux S."/>
            <person name="Palaniappan K."/>
            <person name="Varghese N."/>
            <person name="Mukherjee S."/>
            <person name="Reddy T.B.K."/>
            <person name="Daum C."/>
            <person name="Copeland A."/>
            <person name="Chen I.A."/>
            <person name="Ivanova N.N."/>
            <person name="Kyrpides N.C."/>
            <person name="Shapiro N."/>
            <person name="Eloe-Fadrosh E.A."/>
            <person name="Pietrasiak N."/>
        </authorList>
    </citation>
    <scope>NUCLEOTIDE SEQUENCE</scope>
    <source>
        <strain evidence="2">UHER 2000/2452</strain>
    </source>
</reference>
<dbReference type="Proteomes" id="UP000757435">
    <property type="component" value="Unassembled WGS sequence"/>
</dbReference>
<feature type="region of interest" description="Disordered" evidence="1">
    <location>
        <begin position="44"/>
        <end position="67"/>
    </location>
</feature>
<name>A0A951UK40_9CYAN</name>
<evidence type="ECO:0000313" key="3">
    <source>
        <dbReference type="Proteomes" id="UP000757435"/>
    </source>
</evidence>
<accession>A0A951UK40</accession>
<evidence type="ECO:0000256" key="1">
    <source>
        <dbReference type="SAM" id="MobiDB-lite"/>
    </source>
</evidence>